<evidence type="ECO:0000313" key="3">
    <source>
        <dbReference type="Proteomes" id="UP000582646"/>
    </source>
</evidence>
<feature type="transmembrane region" description="Helical" evidence="1">
    <location>
        <begin position="203"/>
        <end position="220"/>
    </location>
</feature>
<feature type="transmembrane region" description="Helical" evidence="1">
    <location>
        <begin position="278"/>
        <end position="298"/>
    </location>
</feature>
<keyword evidence="1" id="KW-1133">Transmembrane helix</keyword>
<feature type="transmembrane region" description="Helical" evidence="1">
    <location>
        <begin position="125"/>
        <end position="143"/>
    </location>
</feature>
<feature type="transmembrane region" description="Helical" evidence="1">
    <location>
        <begin position="90"/>
        <end position="113"/>
    </location>
</feature>
<feature type="transmembrane region" description="Helical" evidence="1">
    <location>
        <begin position="351"/>
        <end position="373"/>
    </location>
</feature>
<dbReference type="RefSeq" id="WP_168545981.1">
    <property type="nucleotide sequence ID" value="NZ_BAAAKS010000017.1"/>
</dbReference>
<keyword evidence="1" id="KW-0812">Transmembrane</keyword>
<name>A0A846X318_9ACTN</name>
<sequence>MTTTTDPTPRRSITDGTSRATLFGIADLVVVTVLALASWYLLADPTTSPWHFYPLPFNAALFWGILFIVFAGFVCEFAGFDRLRQPVRGLALCAATFVFGIAVTAALALGLGASNADFAADRPGGLGYFTGALFVLVGFGTWVMSVLNWRHWPWPQLGLRQPWAGLCEIGAIAIPTLALYLTIGLPAFSTAAHDPVMSGDTVLGWFYSIVVVVILTGQCLDNQPWQFLGGDRPGRVAAISTVGNVLVGTGLYFAFLPLTRLLIGSAAAADLGPAIHQFPAQLGVCWAFWMIFWANAFGNRPTSLGTVANHLARTAITFTLAVATFLLYYRFAAQHVLHEPAAATGIHGNALGFLDWMVLWTLLYVVGFESIGLRRWAPSAEKPAATVTESA</sequence>
<feature type="transmembrane region" description="Helical" evidence="1">
    <location>
        <begin position="20"/>
        <end position="40"/>
    </location>
</feature>
<keyword evidence="3" id="KW-1185">Reference proteome</keyword>
<proteinExistence type="predicted"/>
<accession>A0A846X318</accession>
<feature type="transmembrane region" description="Helical" evidence="1">
    <location>
        <begin position="310"/>
        <end position="331"/>
    </location>
</feature>
<keyword evidence="1" id="KW-0472">Membrane</keyword>
<evidence type="ECO:0000256" key="1">
    <source>
        <dbReference type="SAM" id="Phobius"/>
    </source>
</evidence>
<reference evidence="2 3" key="1">
    <citation type="submission" date="2020-04" db="EMBL/GenBank/DDBJ databases">
        <title>MicrobeNet Type strains.</title>
        <authorList>
            <person name="Nicholson A.C."/>
        </authorList>
    </citation>
    <scope>NUCLEOTIDE SEQUENCE [LARGE SCALE GENOMIC DNA]</scope>
    <source>
        <strain evidence="2 3">DSM 44113</strain>
    </source>
</reference>
<organism evidence="2 3">
    <name type="scientific">Tsukamurella spumae</name>
    <dbReference type="NCBI Taxonomy" id="44753"/>
    <lineage>
        <taxon>Bacteria</taxon>
        <taxon>Bacillati</taxon>
        <taxon>Actinomycetota</taxon>
        <taxon>Actinomycetes</taxon>
        <taxon>Mycobacteriales</taxon>
        <taxon>Tsukamurellaceae</taxon>
        <taxon>Tsukamurella</taxon>
    </lineage>
</organism>
<dbReference type="EMBL" id="JAAXOQ010000013">
    <property type="protein sequence ID" value="NKY18956.1"/>
    <property type="molecule type" value="Genomic_DNA"/>
</dbReference>
<dbReference type="AlphaFoldDB" id="A0A846X318"/>
<protein>
    <submittedName>
        <fullName evidence="2">Uncharacterized protein</fullName>
    </submittedName>
</protein>
<gene>
    <name evidence="2" type="ORF">HF999_11315</name>
</gene>
<feature type="transmembrane region" description="Helical" evidence="1">
    <location>
        <begin position="60"/>
        <end position="78"/>
    </location>
</feature>
<feature type="transmembrane region" description="Helical" evidence="1">
    <location>
        <begin position="163"/>
        <end position="183"/>
    </location>
</feature>
<feature type="transmembrane region" description="Helical" evidence="1">
    <location>
        <begin position="236"/>
        <end position="258"/>
    </location>
</feature>
<comment type="caution">
    <text evidence="2">The sequence shown here is derived from an EMBL/GenBank/DDBJ whole genome shotgun (WGS) entry which is preliminary data.</text>
</comment>
<evidence type="ECO:0000313" key="2">
    <source>
        <dbReference type="EMBL" id="NKY18956.1"/>
    </source>
</evidence>
<dbReference type="Proteomes" id="UP000582646">
    <property type="component" value="Unassembled WGS sequence"/>
</dbReference>